<organism evidence="1 2">
    <name type="scientific">Nitrosospira multiformis</name>
    <dbReference type="NCBI Taxonomy" id="1231"/>
    <lineage>
        <taxon>Bacteria</taxon>
        <taxon>Pseudomonadati</taxon>
        <taxon>Pseudomonadota</taxon>
        <taxon>Betaproteobacteria</taxon>
        <taxon>Nitrosomonadales</taxon>
        <taxon>Nitrosomonadaceae</taxon>
        <taxon>Nitrosospira</taxon>
    </lineage>
</organism>
<sequence length="173" mass="20454">MDNMRFERWIRASHALATVEPFMTLTVQGLGKIDSELFQKDQQYRKLCIDSNMGVQEATNFTDFFTLSYLWVLGAYEVVRTITQRFKQTDGPTAPRYIKSQELKKLFERVRIPLAKFEPSERYKKIDSKVAYPSLTFEHGIAWQVSEKDFISRGELSEAFIKFMEWLRNDYHT</sequence>
<dbReference type="Proteomes" id="UP000183898">
    <property type="component" value="Unassembled WGS sequence"/>
</dbReference>
<name>A0A1H8ILX6_9PROT</name>
<gene>
    <name evidence="1" type="ORF">SAMN05216404_106102</name>
</gene>
<accession>A0A1H8ILX6</accession>
<proteinExistence type="predicted"/>
<reference evidence="1 2" key="1">
    <citation type="submission" date="2016-10" db="EMBL/GenBank/DDBJ databases">
        <authorList>
            <person name="de Groot N.N."/>
        </authorList>
    </citation>
    <scope>NUCLEOTIDE SEQUENCE [LARGE SCALE GENOMIC DNA]</scope>
    <source>
        <strain evidence="1 2">Nl18</strain>
    </source>
</reference>
<dbReference type="RefSeq" id="WP_074746217.1">
    <property type="nucleotide sequence ID" value="NZ_FOCT01000006.1"/>
</dbReference>
<dbReference type="EMBL" id="FOCT01000006">
    <property type="protein sequence ID" value="SEN68996.1"/>
    <property type="molecule type" value="Genomic_DNA"/>
</dbReference>
<evidence type="ECO:0000313" key="2">
    <source>
        <dbReference type="Proteomes" id="UP000183898"/>
    </source>
</evidence>
<protein>
    <submittedName>
        <fullName evidence="1">Uncharacterized protein</fullName>
    </submittedName>
</protein>
<dbReference type="AlphaFoldDB" id="A0A1H8ILX6"/>
<evidence type="ECO:0000313" key="1">
    <source>
        <dbReference type="EMBL" id="SEN68996.1"/>
    </source>
</evidence>